<sequence>MAPHRLYSLALLGIVCLALLGAIAPVGAAPPPRPLCDACGDSFESTAKAHGVSVTVTHSNATLSVHGNGSATWVVRNHLAESDGTTRLRTNETVRTAIAERAMWDTELVDANVSTNGVVTLRYREADFAAQSVGGAVRTGEFTEAYGYRNLDGLGADRLIVIAPDGMRVGWAIDGATVSDDGRRMTLTELDTGSIVTFVPHDTSLGPLLSLVAVGSLLSPVMAVKALAYLTLPTAVFTLAVSAAAGGVGWLNWDLRQHRGSAGRVVAGIGTVATVLSLLSVAGVVRFGVTAAPLFGGGSGLLLCGIALSRHRVRERLTYRTLLGGAAIGASIAIGATIVGASLFASNGSPLPLVVSGLVLGPLFTLLPVGYAVGTGRRGLAIKTAAVGFVVSVLLVLPVLPAPFGLGVLFVPIAVAYAAATAIAGMPIFLAGVSLGAPTAH</sequence>
<organism evidence="2 3">
    <name type="scientific">Haloarcula mannanilytica</name>
    <dbReference type="NCBI Taxonomy" id="2509225"/>
    <lineage>
        <taxon>Archaea</taxon>
        <taxon>Methanobacteriati</taxon>
        <taxon>Methanobacteriota</taxon>
        <taxon>Stenosarchaea group</taxon>
        <taxon>Halobacteria</taxon>
        <taxon>Halobacteriales</taxon>
        <taxon>Haloarculaceae</taxon>
        <taxon>Haloarcula</taxon>
    </lineage>
</organism>
<accession>A0A4C2ELF2</accession>
<proteinExistence type="predicted"/>
<dbReference type="OrthoDB" id="242474at2157"/>
<feature type="transmembrane region" description="Helical" evidence="1">
    <location>
        <begin position="351"/>
        <end position="373"/>
    </location>
</feature>
<feature type="transmembrane region" description="Helical" evidence="1">
    <location>
        <begin position="380"/>
        <end position="400"/>
    </location>
</feature>
<dbReference type="RefSeq" id="WP_137684763.1">
    <property type="nucleotide sequence ID" value="NZ_BIXZ01000006.1"/>
</dbReference>
<keyword evidence="1" id="KW-0812">Transmembrane</keyword>
<dbReference type="EMBL" id="BIXZ01000006">
    <property type="protein sequence ID" value="GCF15245.1"/>
    <property type="molecule type" value="Genomic_DNA"/>
</dbReference>
<feature type="transmembrane region" description="Helical" evidence="1">
    <location>
        <begin position="265"/>
        <end position="285"/>
    </location>
</feature>
<evidence type="ECO:0000313" key="2">
    <source>
        <dbReference type="EMBL" id="GCF15245.1"/>
    </source>
</evidence>
<gene>
    <name evidence="2" type="ORF">Harman_31800</name>
</gene>
<comment type="caution">
    <text evidence="2">The sequence shown here is derived from an EMBL/GenBank/DDBJ whole genome shotgun (WGS) entry which is preliminary data.</text>
</comment>
<evidence type="ECO:0000256" key="1">
    <source>
        <dbReference type="SAM" id="Phobius"/>
    </source>
</evidence>
<keyword evidence="1" id="KW-1133">Transmembrane helix</keyword>
<feature type="transmembrane region" description="Helical" evidence="1">
    <location>
        <begin position="226"/>
        <end position="253"/>
    </location>
</feature>
<feature type="transmembrane region" description="Helical" evidence="1">
    <location>
        <begin position="321"/>
        <end position="345"/>
    </location>
</feature>
<feature type="transmembrane region" description="Helical" evidence="1">
    <location>
        <begin position="291"/>
        <end position="309"/>
    </location>
</feature>
<name>A0A4C2ELF2_9EURY</name>
<keyword evidence="3" id="KW-1185">Reference proteome</keyword>
<dbReference type="Proteomes" id="UP000304382">
    <property type="component" value="Unassembled WGS sequence"/>
</dbReference>
<protein>
    <submittedName>
        <fullName evidence="2">Uncharacterized protein</fullName>
    </submittedName>
</protein>
<evidence type="ECO:0000313" key="3">
    <source>
        <dbReference type="Proteomes" id="UP000304382"/>
    </source>
</evidence>
<reference evidence="2 3" key="1">
    <citation type="submission" date="2019-02" db="EMBL/GenBank/DDBJ databases">
        <title>Haloarcula mannanilyticum sp. nov., a mannan degrading haloarchaeon isolated from commercial salt.</title>
        <authorList>
            <person name="Enomoto S."/>
            <person name="Shimane Y."/>
            <person name="Kamekura M."/>
            <person name="Ito T."/>
            <person name="Moriya O."/>
            <person name="Ihara K."/>
            <person name="Takahashi-Ando N."/>
            <person name="Fukushima Y."/>
            <person name="Yoshida Y."/>
            <person name="Usama R."/>
            <person name="Takai K."/>
            <person name="Minegishi H."/>
        </authorList>
    </citation>
    <scope>NUCLEOTIDE SEQUENCE [LARGE SCALE GENOMIC DNA]</scope>
    <source>
        <strain evidence="2 3">MD130-1</strain>
    </source>
</reference>
<dbReference type="AlphaFoldDB" id="A0A4C2ELF2"/>
<feature type="transmembrane region" description="Helical" evidence="1">
    <location>
        <begin position="406"/>
        <end position="433"/>
    </location>
</feature>
<keyword evidence="1" id="KW-0472">Membrane</keyword>